<dbReference type="EMBL" id="JABBGH010000001">
    <property type="protein sequence ID" value="NML64046.1"/>
    <property type="molecule type" value="Genomic_DNA"/>
</dbReference>
<evidence type="ECO:0008006" key="3">
    <source>
        <dbReference type="Google" id="ProtNLM"/>
    </source>
</evidence>
<evidence type="ECO:0000313" key="2">
    <source>
        <dbReference type="Proteomes" id="UP000559626"/>
    </source>
</evidence>
<reference evidence="1 2" key="1">
    <citation type="submission" date="2020-04" db="EMBL/GenBank/DDBJ databases">
        <title>Hymenobacter polaris sp. nov., isolated from Arctic soil.</title>
        <authorList>
            <person name="Dahal R.H."/>
        </authorList>
    </citation>
    <scope>NUCLEOTIDE SEQUENCE [LARGE SCALE GENOMIC DNA]</scope>
    <source>
        <strain evidence="1 2">RP-2-7</strain>
    </source>
</reference>
<comment type="caution">
    <text evidence="1">The sequence shown here is derived from an EMBL/GenBank/DDBJ whole genome shotgun (WGS) entry which is preliminary data.</text>
</comment>
<dbReference type="InterPro" id="IPR052922">
    <property type="entry name" value="Cytidylate_Kinase-2"/>
</dbReference>
<sequence>MKLHVFGASGAGVTTLGHALSAALGLPYFDSDDYFWLPTKPEFTHRPPGRARCLARS</sequence>
<dbReference type="PANTHER" id="PTHR37816">
    <property type="entry name" value="YALI0E33011P"/>
    <property type="match status" value="1"/>
</dbReference>
<protein>
    <recommendedName>
        <fullName evidence="3">Shikimate kinase</fullName>
    </recommendedName>
</protein>
<name>A0A7Y0AAZ8_9BACT</name>
<organism evidence="1 2">
    <name type="scientific">Hymenobacter polaris</name>
    <dbReference type="NCBI Taxonomy" id="2682546"/>
    <lineage>
        <taxon>Bacteria</taxon>
        <taxon>Pseudomonadati</taxon>
        <taxon>Bacteroidota</taxon>
        <taxon>Cytophagia</taxon>
        <taxon>Cytophagales</taxon>
        <taxon>Hymenobacteraceae</taxon>
        <taxon>Hymenobacter</taxon>
    </lineage>
</organism>
<gene>
    <name evidence="1" type="ORF">HHL22_02400</name>
</gene>
<keyword evidence="2" id="KW-1185">Reference proteome</keyword>
<dbReference type="SUPFAM" id="SSF52540">
    <property type="entry name" value="P-loop containing nucleoside triphosphate hydrolases"/>
    <property type="match status" value="1"/>
</dbReference>
<accession>A0A7Y0AAZ8</accession>
<dbReference type="Proteomes" id="UP000559626">
    <property type="component" value="Unassembled WGS sequence"/>
</dbReference>
<dbReference type="AlphaFoldDB" id="A0A7Y0AAZ8"/>
<dbReference type="Gene3D" id="3.40.50.300">
    <property type="entry name" value="P-loop containing nucleotide triphosphate hydrolases"/>
    <property type="match status" value="1"/>
</dbReference>
<proteinExistence type="predicted"/>
<dbReference type="RefSeq" id="WP_169529371.1">
    <property type="nucleotide sequence ID" value="NZ_JABBGH010000001.1"/>
</dbReference>
<evidence type="ECO:0000313" key="1">
    <source>
        <dbReference type="EMBL" id="NML64046.1"/>
    </source>
</evidence>
<dbReference type="PANTHER" id="PTHR37816:SF2">
    <property type="entry name" value="DNA TOPOLOGY MODULATION PROTEIN FLAR-RELATED PROTEIN"/>
    <property type="match status" value="1"/>
</dbReference>
<dbReference type="InterPro" id="IPR027417">
    <property type="entry name" value="P-loop_NTPase"/>
</dbReference>